<dbReference type="Proteomes" id="UP001152607">
    <property type="component" value="Unassembled WGS sequence"/>
</dbReference>
<dbReference type="AlphaFoldDB" id="A0A9W4US82"/>
<evidence type="ECO:0000313" key="2">
    <source>
        <dbReference type="Proteomes" id="UP001152607"/>
    </source>
</evidence>
<sequence>MASPTTDSDGMPSEFSMFGELTNYDFVTIAEEILELQVNCHRTAHKHQLNAEILENYVRKLRLGKTDGTIQDPEAKKSIAKAAVSARTRFEDSKQNIITALERLLTCTIHELSPYDDVFDFKLMHGVNKIFSKRENMKLLQSFYEGRVATLLDIMWARFQDIIVQQPLDIQLRIRGRSFDETG</sequence>
<protein>
    <submittedName>
        <fullName evidence="1">Uncharacterized protein</fullName>
    </submittedName>
</protein>
<gene>
    <name evidence="1" type="ORF">PDIGIT_LOCUS12976</name>
</gene>
<reference evidence="1" key="1">
    <citation type="submission" date="2023-01" db="EMBL/GenBank/DDBJ databases">
        <authorList>
            <person name="Van Ghelder C."/>
            <person name="Rancurel C."/>
        </authorList>
    </citation>
    <scope>NUCLEOTIDE SEQUENCE</scope>
    <source>
        <strain evidence="1">CNCM I-4278</strain>
    </source>
</reference>
<organism evidence="1 2">
    <name type="scientific">Periconia digitata</name>
    <dbReference type="NCBI Taxonomy" id="1303443"/>
    <lineage>
        <taxon>Eukaryota</taxon>
        <taxon>Fungi</taxon>
        <taxon>Dikarya</taxon>
        <taxon>Ascomycota</taxon>
        <taxon>Pezizomycotina</taxon>
        <taxon>Dothideomycetes</taxon>
        <taxon>Pleosporomycetidae</taxon>
        <taxon>Pleosporales</taxon>
        <taxon>Massarineae</taxon>
        <taxon>Periconiaceae</taxon>
        <taxon>Periconia</taxon>
    </lineage>
</organism>
<dbReference type="EMBL" id="CAOQHR010000009">
    <property type="protein sequence ID" value="CAI6339812.1"/>
    <property type="molecule type" value="Genomic_DNA"/>
</dbReference>
<proteinExistence type="predicted"/>
<comment type="caution">
    <text evidence="1">The sequence shown here is derived from an EMBL/GenBank/DDBJ whole genome shotgun (WGS) entry which is preliminary data.</text>
</comment>
<keyword evidence="2" id="KW-1185">Reference proteome</keyword>
<evidence type="ECO:0000313" key="1">
    <source>
        <dbReference type="EMBL" id="CAI6339812.1"/>
    </source>
</evidence>
<name>A0A9W4US82_9PLEO</name>
<accession>A0A9W4US82</accession>